<name>J4H5J7_9APHY</name>
<dbReference type="InParanoid" id="J4H5J7"/>
<gene>
    <name evidence="1" type="ORF">FIBRA_09165</name>
</gene>
<dbReference type="AlphaFoldDB" id="J4H5J7"/>
<evidence type="ECO:0000313" key="1">
    <source>
        <dbReference type="EMBL" id="CCM06859.1"/>
    </source>
</evidence>
<evidence type="ECO:0000313" key="2">
    <source>
        <dbReference type="Proteomes" id="UP000006352"/>
    </source>
</evidence>
<dbReference type="HOGENOM" id="CLU_1517889_0_0_1"/>
<dbReference type="RefSeq" id="XP_012176880.1">
    <property type="nucleotide sequence ID" value="XM_012321490.1"/>
</dbReference>
<dbReference type="GeneID" id="24101759"/>
<organism evidence="1 2">
    <name type="scientific">Fibroporia radiculosa</name>
    <dbReference type="NCBI Taxonomy" id="599839"/>
    <lineage>
        <taxon>Eukaryota</taxon>
        <taxon>Fungi</taxon>
        <taxon>Dikarya</taxon>
        <taxon>Basidiomycota</taxon>
        <taxon>Agaricomycotina</taxon>
        <taxon>Agaricomycetes</taxon>
        <taxon>Polyporales</taxon>
        <taxon>Fibroporiaceae</taxon>
        <taxon>Fibroporia</taxon>
    </lineage>
</organism>
<reference evidence="1 2" key="1">
    <citation type="journal article" date="2012" name="Appl. Environ. Microbiol.">
        <title>Short-read sequencing for genomic analysis of the brown rot fungus Fibroporia radiculosa.</title>
        <authorList>
            <person name="Tang J.D."/>
            <person name="Perkins A.D."/>
            <person name="Sonstegard T.S."/>
            <person name="Schroeder S.G."/>
            <person name="Burgess S.C."/>
            <person name="Diehl S.V."/>
        </authorList>
    </citation>
    <scope>NUCLEOTIDE SEQUENCE [LARGE SCALE GENOMIC DNA]</scope>
    <source>
        <strain evidence="1 2">TFFH 294</strain>
    </source>
</reference>
<sequence length="177" mass="19249">MIHNADLVAADCSPNNKFEIPLVRDSEPSPAQPLSKEDHYIITAAPPIRRDYTLRLGLHSDRRDEYGGRLESIESHATEQCLTHTPSNALQLDLGLGTHSYIERKTQVDINSTISLGSPAQVVVTSFVPLEALDELNVLVNLEPPPPHIATLAPLLQPARLPSVPSSPCLSNIDAIV</sequence>
<dbReference type="EMBL" id="HE797536">
    <property type="protein sequence ID" value="CCM06859.1"/>
    <property type="molecule type" value="Genomic_DNA"/>
</dbReference>
<proteinExistence type="predicted"/>
<keyword evidence="2" id="KW-1185">Reference proteome</keyword>
<protein>
    <submittedName>
        <fullName evidence="1">Uncharacterized protein</fullName>
    </submittedName>
</protein>
<dbReference type="Proteomes" id="UP000006352">
    <property type="component" value="Unassembled WGS sequence"/>
</dbReference>
<accession>J4H5J7</accession>